<reference evidence="2 3" key="1">
    <citation type="journal article" date="2009" name="Science">
        <title>Green evolution and dynamic adaptations revealed by genomes of the marine picoeukaryotes Micromonas.</title>
        <authorList>
            <person name="Worden A.Z."/>
            <person name="Lee J.H."/>
            <person name="Mock T."/>
            <person name="Rouze P."/>
            <person name="Simmons M.P."/>
            <person name="Aerts A.L."/>
            <person name="Allen A.E."/>
            <person name="Cuvelier M.L."/>
            <person name="Derelle E."/>
            <person name="Everett M.V."/>
            <person name="Foulon E."/>
            <person name="Grimwood J."/>
            <person name="Gundlach H."/>
            <person name="Henrissat B."/>
            <person name="Napoli C."/>
            <person name="McDonald S.M."/>
            <person name="Parker M.S."/>
            <person name="Rombauts S."/>
            <person name="Salamov A."/>
            <person name="Von Dassow P."/>
            <person name="Badger J.H."/>
            <person name="Coutinho P.M."/>
            <person name="Demir E."/>
            <person name="Dubchak I."/>
            <person name="Gentemann C."/>
            <person name="Eikrem W."/>
            <person name="Gready J.E."/>
            <person name="John U."/>
            <person name="Lanier W."/>
            <person name="Lindquist E.A."/>
            <person name="Lucas S."/>
            <person name="Mayer K.F."/>
            <person name="Moreau H."/>
            <person name="Not F."/>
            <person name="Otillar R."/>
            <person name="Panaud O."/>
            <person name="Pangilinan J."/>
            <person name="Paulsen I."/>
            <person name="Piegu B."/>
            <person name="Poliakov A."/>
            <person name="Robbens S."/>
            <person name="Schmutz J."/>
            <person name="Toulza E."/>
            <person name="Wyss T."/>
            <person name="Zelensky A."/>
            <person name="Zhou K."/>
            <person name="Armbrust E.V."/>
            <person name="Bhattacharya D."/>
            <person name="Goodenough U.W."/>
            <person name="Van de Peer Y."/>
            <person name="Grigoriev I.V."/>
        </authorList>
    </citation>
    <scope>NUCLEOTIDE SEQUENCE [LARGE SCALE GENOMIC DNA]</scope>
    <source>
        <strain evidence="3">RCC299 / NOUM17</strain>
    </source>
</reference>
<gene>
    <name evidence="2" type="ORF">MICPUN_55266</name>
</gene>
<evidence type="ECO:0000256" key="1">
    <source>
        <dbReference type="ARBA" id="ARBA00022596"/>
    </source>
</evidence>
<organism evidence="2 3">
    <name type="scientific">Micromonas commoda (strain RCC299 / NOUM17 / CCMP2709)</name>
    <name type="common">Picoplanktonic green alga</name>
    <dbReference type="NCBI Taxonomy" id="296587"/>
    <lineage>
        <taxon>Eukaryota</taxon>
        <taxon>Viridiplantae</taxon>
        <taxon>Chlorophyta</taxon>
        <taxon>Mamiellophyceae</taxon>
        <taxon>Mamiellales</taxon>
        <taxon>Mamiellaceae</taxon>
        <taxon>Micromonas</taxon>
    </lineage>
</organism>
<keyword evidence="1" id="KW-0533">Nickel</keyword>
<dbReference type="PANTHER" id="PTHR36566:SF1">
    <property type="entry name" value="PYRIDINIUM-3,5-BISTHIOCARBOXYLIC ACID MONONUCLEOTIDE NICKEL INSERTION PROTEIN"/>
    <property type="match status" value="1"/>
</dbReference>
<dbReference type="AlphaFoldDB" id="C1FE18"/>
<dbReference type="Gene3D" id="3.30.70.1380">
    <property type="entry name" value="Transcriptional regulatory protein pf0864 domain like"/>
    <property type="match status" value="1"/>
</dbReference>
<proteinExistence type="predicted"/>
<evidence type="ECO:0008006" key="4">
    <source>
        <dbReference type="Google" id="ProtNLM"/>
    </source>
</evidence>
<dbReference type="Gene3D" id="3.10.20.300">
    <property type="entry name" value="mk0293 like domain"/>
    <property type="match status" value="1"/>
</dbReference>
<dbReference type="Pfam" id="PF01969">
    <property type="entry name" value="Ni_insertion"/>
    <property type="match status" value="2"/>
</dbReference>
<name>C1FE18_MICCC</name>
<sequence>MSLHLSSHHIRSSKRRTPCRSCSKQLHTWLAPCSTRAIKPRCEQACSTWRQVHVENLLLLETNIDDSSPQVLAYTMEELLLAGGLDVWSAPVYMKKGRPGTTLRILCKACDAEDLVHLLFKVRRQFFAEPRYPYLAFVSKKETSSIGVRLQNCERVSLRRHIETVQTRWGSSVRIKVAKIGEATVNAHAEYEDCAEVARSEGVPLADVFREATAAYYFNNPEIV</sequence>
<dbReference type="EMBL" id="CP001574">
    <property type="protein sequence ID" value="ACO68488.1"/>
    <property type="molecule type" value="Genomic_DNA"/>
</dbReference>
<dbReference type="PANTHER" id="PTHR36566">
    <property type="entry name" value="NICKEL INSERTION PROTEIN-RELATED"/>
    <property type="match status" value="1"/>
</dbReference>
<evidence type="ECO:0000313" key="3">
    <source>
        <dbReference type="Proteomes" id="UP000002009"/>
    </source>
</evidence>
<dbReference type="STRING" id="296587.C1FE18"/>
<dbReference type="KEGG" id="mis:MICPUN_55266"/>
<keyword evidence="3" id="KW-1185">Reference proteome</keyword>
<dbReference type="GeneID" id="8250546"/>
<dbReference type="InParanoid" id="C1FE18"/>
<protein>
    <recommendedName>
        <fullName evidence="4">DUF111 family protein</fullName>
    </recommendedName>
</protein>
<accession>C1FE18</accession>
<dbReference type="InterPro" id="IPR002822">
    <property type="entry name" value="Ni_insertion"/>
</dbReference>
<dbReference type="Proteomes" id="UP000002009">
    <property type="component" value="Chromosome 1"/>
</dbReference>
<dbReference type="RefSeq" id="XP_002507230.1">
    <property type="nucleotide sequence ID" value="XM_002507184.1"/>
</dbReference>
<evidence type="ECO:0000313" key="2">
    <source>
        <dbReference type="EMBL" id="ACO68488.1"/>
    </source>
</evidence>
<dbReference type="OrthoDB" id="44529at2759"/>